<dbReference type="AlphaFoldDB" id="A0A5M6D2M7"/>
<evidence type="ECO:0000313" key="2">
    <source>
        <dbReference type="Proteomes" id="UP000323426"/>
    </source>
</evidence>
<reference evidence="1 2" key="1">
    <citation type="submission" date="2019-09" db="EMBL/GenBank/DDBJ databases">
        <title>Genome sequence and assembly of Adhaeribacter sp.</title>
        <authorList>
            <person name="Chhetri G."/>
        </authorList>
    </citation>
    <scope>NUCLEOTIDE SEQUENCE [LARGE SCALE GENOMIC DNA]</scope>
    <source>
        <strain evidence="1 2">DK36</strain>
    </source>
</reference>
<dbReference type="RefSeq" id="WP_150091611.1">
    <property type="nucleotide sequence ID" value="NZ_VWSF01000022.1"/>
</dbReference>
<dbReference type="Proteomes" id="UP000323426">
    <property type="component" value="Unassembled WGS sequence"/>
</dbReference>
<sequence>MNTLEELRLEAKTRFYHHIISKLNATLQEYNKVAVIAQFQGKFDVPEQVTFTLDGQINHLLSITVSLVNKVPESPYLEELFSNFLKDYMHLVNPELPFHAGVLYLNDHYGSKVSRCVPVTESVSLNYAAVN</sequence>
<proteinExistence type="predicted"/>
<protein>
    <submittedName>
        <fullName evidence="1">Uncharacterized protein</fullName>
    </submittedName>
</protein>
<dbReference type="EMBL" id="VWSF01000022">
    <property type="protein sequence ID" value="KAA5541256.1"/>
    <property type="molecule type" value="Genomic_DNA"/>
</dbReference>
<keyword evidence="2" id="KW-1185">Reference proteome</keyword>
<organism evidence="1 2">
    <name type="scientific">Adhaeribacter rhizoryzae</name>
    <dbReference type="NCBI Taxonomy" id="2607907"/>
    <lineage>
        <taxon>Bacteria</taxon>
        <taxon>Pseudomonadati</taxon>
        <taxon>Bacteroidota</taxon>
        <taxon>Cytophagia</taxon>
        <taxon>Cytophagales</taxon>
        <taxon>Hymenobacteraceae</taxon>
        <taxon>Adhaeribacter</taxon>
    </lineage>
</organism>
<comment type="caution">
    <text evidence="1">The sequence shown here is derived from an EMBL/GenBank/DDBJ whole genome shotgun (WGS) entry which is preliminary data.</text>
</comment>
<evidence type="ECO:0000313" key="1">
    <source>
        <dbReference type="EMBL" id="KAA5541256.1"/>
    </source>
</evidence>
<accession>A0A5M6D2M7</accession>
<gene>
    <name evidence="1" type="ORF">F0145_20860</name>
</gene>
<name>A0A5M6D2M7_9BACT</name>